<dbReference type="PANTHER" id="PTHR24189">
    <property type="entry name" value="MYOTROPHIN"/>
    <property type="match status" value="1"/>
</dbReference>
<dbReference type="Gene3D" id="1.25.40.20">
    <property type="entry name" value="Ankyrin repeat-containing domain"/>
    <property type="match status" value="3"/>
</dbReference>
<keyword evidence="5" id="KW-1185">Reference proteome</keyword>
<reference evidence="4 5" key="1">
    <citation type="submission" date="2018-12" db="EMBL/GenBank/DDBJ databases">
        <title>The whole draft genome of Aquabacterium sp. SJQ9.</title>
        <authorList>
            <person name="Sun L."/>
            <person name="Gao X."/>
            <person name="Chen W."/>
            <person name="Huang K."/>
        </authorList>
    </citation>
    <scope>NUCLEOTIDE SEQUENCE [LARGE SCALE GENOMIC DNA]</scope>
    <source>
        <strain evidence="4 5">SJQ9</strain>
    </source>
</reference>
<keyword evidence="1" id="KW-0677">Repeat</keyword>
<evidence type="ECO:0000256" key="2">
    <source>
        <dbReference type="ARBA" id="ARBA00023043"/>
    </source>
</evidence>
<evidence type="ECO:0000313" key="4">
    <source>
        <dbReference type="EMBL" id="RRS03584.1"/>
    </source>
</evidence>
<gene>
    <name evidence="4" type="ORF">EIP75_15200</name>
</gene>
<dbReference type="InterPro" id="IPR050745">
    <property type="entry name" value="Multifunctional_regulatory"/>
</dbReference>
<name>A0A426V9Q6_9BURK</name>
<protein>
    <recommendedName>
        <fullName evidence="6">Ankyrin repeat domain-containing protein</fullName>
    </recommendedName>
</protein>
<sequence>MTRLPARPDLGHLKKQAKDLLSLYRDGDPAAIERFRAFLPAAAGRSDPAIAQMALRLHDAQSCVARAYGFASWADLQGFVLARRAQADDPARTVFNWLRLVYAGDVAGGTDGARPAVAERLLQERPGLLGDDPYLACAVGDEARLRQVIGLDPAWVNRVGGALQLPPLLAVTQSGLLKLPAYRDGLRACAQLLLDAGADPKQTVGSRWPPASLAHPSATERLSALYGAAGRNHDAVITKLLLDAGAEPDDGESLYHSLDGSNTACLELLLAAGASITGTNALFRVLDHDDIEALRLLLSHGADPNEYNGDDFMAAWPTPLLWAIRRRRSVAHVEALLAAGADPHAKARDGTTAHMLALRFGLTDVARLLQPGGDEPLQASEAFIAACARCDEPAARALLAAHPGLIGQLSAPQLSLLSELASQGHNQAVRLMVELGWPIAAKGGDWDASALNQAVFRGDAPLARFLLERGAQWTEQHGYGSNLLGSLSWGSCNEPHPGGDWLGCAQALVAHGMPAAQPDPADADTVLIQGVRMRFSGEVTDFLLSAGAHGVEQATQA</sequence>
<accession>A0A426V9Q6</accession>
<dbReference type="PROSITE" id="PS50088">
    <property type="entry name" value="ANK_REPEAT"/>
    <property type="match status" value="1"/>
</dbReference>
<dbReference type="PANTHER" id="PTHR24189:SF50">
    <property type="entry name" value="ANKYRIN REPEAT AND SOCS BOX PROTEIN 2"/>
    <property type="match status" value="1"/>
</dbReference>
<dbReference type="InterPro" id="IPR036770">
    <property type="entry name" value="Ankyrin_rpt-contain_sf"/>
</dbReference>
<dbReference type="SUPFAM" id="SSF48403">
    <property type="entry name" value="Ankyrin repeat"/>
    <property type="match status" value="2"/>
</dbReference>
<dbReference type="RefSeq" id="WP_125244115.1">
    <property type="nucleotide sequence ID" value="NZ_RSED01000011.1"/>
</dbReference>
<dbReference type="InterPro" id="IPR002110">
    <property type="entry name" value="Ankyrin_rpt"/>
</dbReference>
<dbReference type="Pfam" id="PF12796">
    <property type="entry name" value="Ank_2"/>
    <property type="match status" value="1"/>
</dbReference>
<keyword evidence="2 3" id="KW-0040">ANK repeat</keyword>
<comment type="caution">
    <text evidence="4">The sequence shown here is derived from an EMBL/GenBank/DDBJ whole genome shotgun (WGS) entry which is preliminary data.</text>
</comment>
<evidence type="ECO:0000256" key="3">
    <source>
        <dbReference type="PROSITE-ProRule" id="PRU00023"/>
    </source>
</evidence>
<evidence type="ECO:0000313" key="5">
    <source>
        <dbReference type="Proteomes" id="UP000269265"/>
    </source>
</evidence>
<dbReference type="EMBL" id="RSED01000011">
    <property type="protein sequence ID" value="RRS03584.1"/>
    <property type="molecule type" value="Genomic_DNA"/>
</dbReference>
<feature type="repeat" description="ANK" evidence="3">
    <location>
        <begin position="277"/>
        <end position="309"/>
    </location>
</feature>
<evidence type="ECO:0008006" key="6">
    <source>
        <dbReference type="Google" id="ProtNLM"/>
    </source>
</evidence>
<dbReference type="AlphaFoldDB" id="A0A426V9Q6"/>
<dbReference type="OrthoDB" id="127805at2"/>
<dbReference type="SMART" id="SM00248">
    <property type="entry name" value="ANK"/>
    <property type="match status" value="5"/>
</dbReference>
<proteinExistence type="predicted"/>
<evidence type="ECO:0000256" key="1">
    <source>
        <dbReference type="ARBA" id="ARBA00022737"/>
    </source>
</evidence>
<dbReference type="Proteomes" id="UP000269265">
    <property type="component" value="Unassembled WGS sequence"/>
</dbReference>
<organism evidence="4 5">
    <name type="scientific">Aquabacterium soli</name>
    <dbReference type="NCBI Taxonomy" id="2493092"/>
    <lineage>
        <taxon>Bacteria</taxon>
        <taxon>Pseudomonadati</taxon>
        <taxon>Pseudomonadota</taxon>
        <taxon>Betaproteobacteria</taxon>
        <taxon>Burkholderiales</taxon>
        <taxon>Aquabacterium</taxon>
    </lineage>
</organism>